<dbReference type="GO" id="GO:0005634">
    <property type="term" value="C:nucleus"/>
    <property type="evidence" value="ECO:0007669"/>
    <property type="project" value="UniProtKB-SubCell"/>
</dbReference>
<dbReference type="PANTHER" id="PTHR22607:SF3">
    <property type="entry name" value="CDK2-ASSOCIATED PROTEIN 1, ISOFORM B"/>
    <property type="match status" value="1"/>
</dbReference>
<feature type="compositionally biased region" description="Polar residues" evidence="5">
    <location>
        <begin position="55"/>
        <end position="65"/>
    </location>
</feature>
<protein>
    <recommendedName>
        <fullName evidence="7">Cyclin-dependent kinase 2-associated protein</fullName>
    </recommendedName>
</protein>
<feature type="compositionally biased region" description="Basic and acidic residues" evidence="5">
    <location>
        <begin position="39"/>
        <end position="51"/>
    </location>
</feature>
<dbReference type="EMBL" id="HACG01031997">
    <property type="protein sequence ID" value="CEK78862.1"/>
    <property type="molecule type" value="Transcribed_RNA"/>
</dbReference>
<keyword evidence="4" id="KW-0539">Nucleus</keyword>
<accession>A0A0B7AE04</accession>
<keyword evidence="3" id="KW-0597">Phosphoprotein</keyword>
<dbReference type="Gene3D" id="6.10.140.1300">
    <property type="match status" value="1"/>
</dbReference>
<name>A0A0B7AE04_9EUPU</name>
<feature type="non-terminal residue" evidence="6">
    <location>
        <position position="1"/>
    </location>
</feature>
<evidence type="ECO:0000256" key="3">
    <source>
        <dbReference type="ARBA" id="ARBA00022553"/>
    </source>
</evidence>
<dbReference type="GO" id="GO:0005737">
    <property type="term" value="C:cytoplasm"/>
    <property type="evidence" value="ECO:0007669"/>
    <property type="project" value="TreeGrafter"/>
</dbReference>
<dbReference type="Pfam" id="PF09806">
    <property type="entry name" value="CDK2AP"/>
    <property type="match status" value="1"/>
</dbReference>
<evidence type="ECO:0000256" key="4">
    <source>
        <dbReference type="ARBA" id="ARBA00023242"/>
    </source>
</evidence>
<evidence type="ECO:0000256" key="2">
    <source>
        <dbReference type="ARBA" id="ARBA00008485"/>
    </source>
</evidence>
<evidence type="ECO:0000256" key="5">
    <source>
        <dbReference type="SAM" id="MobiDB-lite"/>
    </source>
</evidence>
<proteinExistence type="inferred from homology"/>
<comment type="subcellular location">
    <subcellularLocation>
        <location evidence="1">Nucleus</location>
    </subcellularLocation>
</comment>
<sequence length="192" mass="20902">GTTNLASYLYNKKNSITLNKAIGVGRCISEERKFVKEVMADEDTSRTDSRHSSSPATPSISNPGTPRSEVSLDVRATPPLSRATPPLARSTPPLARITPPLNQGQLQHPHGPAANPGKSITQAPPAPSPLAQMHHHQSKYASLLAVIEDMGRDIRPTYAGNRSSTERLKRSIVHARILVRECLMECERSART</sequence>
<reference evidence="6" key="1">
    <citation type="submission" date="2014-12" db="EMBL/GenBank/DDBJ databases">
        <title>Insight into the proteome of Arion vulgaris.</title>
        <authorList>
            <person name="Aradska J."/>
            <person name="Bulat T."/>
            <person name="Smidak R."/>
            <person name="Sarate P."/>
            <person name="Gangsoo J."/>
            <person name="Sialana F."/>
            <person name="Bilban M."/>
            <person name="Lubec G."/>
        </authorList>
    </citation>
    <scope>NUCLEOTIDE SEQUENCE</scope>
    <source>
        <tissue evidence="6">Skin</tissue>
    </source>
</reference>
<feature type="region of interest" description="Disordered" evidence="5">
    <location>
        <begin position="39"/>
        <end position="137"/>
    </location>
</feature>
<gene>
    <name evidence="6" type="primary">ORF112327</name>
</gene>
<dbReference type="InterPro" id="IPR017266">
    <property type="entry name" value="DOC_1/2"/>
</dbReference>
<comment type="similarity">
    <text evidence="2">Belongs to the CDK2AP family.</text>
</comment>
<evidence type="ECO:0000256" key="1">
    <source>
        <dbReference type="ARBA" id="ARBA00004123"/>
    </source>
</evidence>
<dbReference type="AlphaFoldDB" id="A0A0B7AE04"/>
<dbReference type="PANTHER" id="PTHR22607">
    <property type="entry name" value="DELETED IN ORAL CANCER 1/CDK2-ASSOCIATED PROTEIN 1"/>
    <property type="match status" value="1"/>
</dbReference>
<organism evidence="6">
    <name type="scientific">Arion vulgaris</name>
    <dbReference type="NCBI Taxonomy" id="1028688"/>
    <lineage>
        <taxon>Eukaryota</taxon>
        <taxon>Metazoa</taxon>
        <taxon>Spiralia</taxon>
        <taxon>Lophotrochozoa</taxon>
        <taxon>Mollusca</taxon>
        <taxon>Gastropoda</taxon>
        <taxon>Heterobranchia</taxon>
        <taxon>Euthyneura</taxon>
        <taxon>Panpulmonata</taxon>
        <taxon>Eupulmonata</taxon>
        <taxon>Stylommatophora</taxon>
        <taxon>Helicina</taxon>
        <taxon>Arionoidea</taxon>
        <taxon>Arionidae</taxon>
        <taxon>Arion</taxon>
    </lineage>
</organism>
<evidence type="ECO:0000313" key="6">
    <source>
        <dbReference type="EMBL" id="CEK78862.1"/>
    </source>
</evidence>
<evidence type="ECO:0008006" key="7">
    <source>
        <dbReference type="Google" id="ProtNLM"/>
    </source>
</evidence>